<reference evidence="4" key="1">
    <citation type="submission" date="2015-07" db="EMBL/GenBank/DDBJ databases">
        <title>Genome sequencing project for genomic taxonomy and phylogenomics of Bacillus-like bacteria.</title>
        <authorList>
            <person name="Liu B."/>
            <person name="Wang J."/>
            <person name="Zhu Y."/>
            <person name="Liu G."/>
            <person name="Chen Q."/>
            <person name="Chen Z."/>
            <person name="Lan J."/>
            <person name="Che J."/>
            <person name="Ge C."/>
            <person name="Shi H."/>
            <person name="Pan Z."/>
            <person name="Liu X."/>
        </authorList>
    </citation>
    <scope>NUCLEOTIDE SEQUENCE [LARGE SCALE GENOMIC DNA]</scope>
    <source>
        <strain evidence="4">DSM 9887</strain>
    </source>
</reference>
<name>A0A0K9YXX3_9BACL</name>
<reference evidence="3" key="2">
    <citation type="submission" date="2015-07" db="EMBL/GenBank/DDBJ databases">
        <title>MeaNS - Measles Nucleotide Surveillance Program.</title>
        <authorList>
            <person name="Tran T."/>
            <person name="Druce J."/>
        </authorList>
    </citation>
    <scope>NUCLEOTIDE SEQUENCE</scope>
    <source>
        <strain evidence="3">DSM 9887</strain>
    </source>
</reference>
<dbReference type="Gene3D" id="3.40.50.620">
    <property type="entry name" value="HUPs"/>
    <property type="match status" value="1"/>
</dbReference>
<dbReference type="EMBL" id="BJON01000008">
    <property type="protein sequence ID" value="GED68572.1"/>
    <property type="molecule type" value="Genomic_DNA"/>
</dbReference>
<evidence type="ECO:0000313" key="3">
    <source>
        <dbReference type="EMBL" id="KNB73090.1"/>
    </source>
</evidence>
<dbReference type="InterPro" id="IPR003848">
    <property type="entry name" value="DUF218"/>
</dbReference>
<dbReference type="RefSeq" id="WP_049737080.1">
    <property type="nucleotide sequence ID" value="NZ_BJON01000008.1"/>
</dbReference>
<dbReference type="Proteomes" id="UP000319578">
    <property type="component" value="Unassembled WGS sequence"/>
</dbReference>
<proteinExistence type="predicted"/>
<dbReference type="GO" id="GO:0043164">
    <property type="term" value="P:Gram-negative-bacterium-type cell wall biogenesis"/>
    <property type="evidence" value="ECO:0007669"/>
    <property type="project" value="TreeGrafter"/>
</dbReference>
<evidence type="ECO:0000313" key="5">
    <source>
        <dbReference type="Proteomes" id="UP000319578"/>
    </source>
</evidence>
<sequence length="186" mass="21279">MLKRKGKIAALILVIWFLAHTVLITVDGMSDELAKVDVGVVLGNKVEMNGEPSARLKGRLDKAIQLYKKGYFQHIIVSGGVGVEGFDEAQVMKKYLIEHGIEEEKIIADSNGINTRMTAKNTKEMMDQMDWESAMVITQIYHISRTKLAFWKEGISSTASAHAEFFEIRDIFSLFREFFAYYRYLW</sequence>
<dbReference type="PANTHER" id="PTHR30336:SF4">
    <property type="entry name" value="ENVELOPE BIOGENESIS FACTOR ELYC"/>
    <property type="match status" value="1"/>
</dbReference>
<dbReference type="AlphaFoldDB" id="A0A0K9YXX3"/>
<dbReference type="InterPro" id="IPR051599">
    <property type="entry name" value="Cell_Envelope_Assoc"/>
</dbReference>
<keyword evidence="5" id="KW-1185">Reference proteome</keyword>
<reference evidence="2 5" key="3">
    <citation type="submission" date="2019-06" db="EMBL/GenBank/DDBJ databases">
        <title>Whole genome shotgun sequence of Brevibacillus reuszeri NBRC 15719.</title>
        <authorList>
            <person name="Hosoyama A."/>
            <person name="Uohara A."/>
            <person name="Ohji S."/>
            <person name="Ichikawa N."/>
        </authorList>
    </citation>
    <scope>NUCLEOTIDE SEQUENCE [LARGE SCALE GENOMIC DNA]</scope>
    <source>
        <strain evidence="2 5">NBRC 15719</strain>
    </source>
</reference>
<dbReference type="PATRIC" id="fig|54915.3.peg.6107"/>
<dbReference type="InterPro" id="IPR014729">
    <property type="entry name" value="Rossmann-like_a/b/a_fold"/>
</dbReference>
<accession>A0A0K9YXX3</accession>
<evidence type="ECO:0000313" key="4">
    <source>
        <dbReference type="Proteomes" id="UP000036834"/>
    </source>
</evidence>
<dbReference type="OrthoDB" id="9782395at2"/>
<gene>
    <name evidence="3" type="ORF">ADS79_03700</name>
    <name evidence="2" type="ORF">BRE01_22740</name>
</gene>
<dbReference type="CDD" id="cd06259">
    <property type="entry name" value="YdcF-like"/>
    <property type="match status" value="1"/>
</dbReference>
<dbReference type="EMBL" id="LGIQ01000005">
    <property type="protein sequence ID" value="KNB73090.1"/>
    <property type="molecule type" value="Genomic_DNA"/>
</dbReference>
<dbReference type="GO" id="GO:0000270">
    <property type="term" value="P:peptidoglycan metabolic process"/>
    <property type="evidence" value="ECO:0007669"/>
    <property type="project" value="TreeGrafter"/>
</dbReference>
<dbReference type="GO" id="GO:0005886">
    <property type="term" value="C:plasma membrane"/>
    <property type="evidence" value="ECO:0007669"/>
    <property type="project" value="TreeGrafter"/>
</dbReference>
<feature type="domain" description="DUF218" evidence="1">
    <location>
        <begin position="37"/>
        <end position="166"/>
    </location>
</feature>
<dbReference type="PANTHER" id="PTHR30336">
    <property type="entry name" value="INNER MEMBRANE PROTEIN, PROBABLE PERMEASE"/>
    <property type="match status" value="1"/>
</dbReference>
<comment type="caution">
    <text evidence="3">The sequence shown here is derived from an EMBL/GenBank/DDBJ whole genome shotgun (WGS) entry which is preliminary data.</text>
</comment>
<evidence type="ECO:0000259" key="1">
    <source>
        <dbReference type="Pfam" id="PF02698"/>
    </source>
</evidence>
<dbReference type="Pfam" id="PF02698">
    <property type="entry name" value="DUF218"/>
    <property type="match status" value="1"/>
</dbReference>
<dbReference type="Proteomes" id="UP000036834">
    <property type="component" value="Unassembled WGS sequence"/>
</dbReference>
<evidence type="ECO:0000313" key="2">
    <source>
        <dbReference type="EMBL" id="GED68572.1"/>
    </source>
</evidence>
<dbReference type="STRING" id="54915.ADS79_03700"/>
<organism evidence="3 4">
    <name type="scientific">Brevibacillus reuszeri</name>
    <dbReference type="NCBI Taxonomy" id="54915"/>
    <lineage>
        <taxon>Bacteria</taxon>
        <taxon>Bacillati</taxon>
        <taxon>Bacillota</taxon>
        <taxon>Bacilli</taxon>
        <taxon>Bacillales</taxon>
        <taxon>Paenibacillaceae</taxon>
        <taxon>Brevibacillus</taxon>
    </lineage>
</organism>
<protein>
    <recommendedName>
        <fullName evidence="1">DUF218 domain-containing protein</fullName>
    </recommendedName>
</protein>